<dbReference type="InterPro" id="IPR051044">
    <property type="entry name" value="MAG_DAG_Lipase"/>
</dbReference>
<dbReference type="InterPro" id="IPR022742">
    <property type="entry name" value="Hydrolase_4"/>
</dbReference>
<dbReference type="PRINTS" id="PR00111">
    <property type="entry name" value="ABHYDROLASE"/>
</dbReference>
<keyword evidence="3" id="KW-1185">Reference proteome</keyword>
<dbReference type="Proteomes" id="UP001161247">
    <property type="component" value="Chromosome 8"/>
</dbReference>
<sequence length="343" mass="38293">MADEIDNVRYEEEFIRNSNGSKLFTCRWLPTNYEPKALIFLCHSYATGCSISMKGTAITLAKSGFAAYGMDYIGHGKSSGLQGYIPSFDDLVNDCFDHFTGVAEKEGNRNKMRILMGESMGGAIVLLLHLRKPEYWDGAVLLAPMCKIADEMLPPPWLINACRKLSDIIPTWKVVPSGNAVDLSVRDPRIREDVRANPLIYKDRPRLKTAYNLLDVTMDLEKRLGEVSIPFIVLHGEDDKVTSPSASKLLYEKASSSQKSIKLYPGMWHALAGGELPENIETVRADIVNWLNERISIGQKTLDGVNKSKAEESGGYKLESRDGSMRTVGSSLCTFMQYEQVKH</sequence>
<protein>
    <submittedName>
        <fullName evidence="2">OLC1v1015974C1</fullName>
    </submittedName>
</protein>
<evidence type="ECO:0000313" key="3">
    <source>
        <dbReference type="Proteomes" id="UP001161247"/>
    </source>
</evidence>
<organism evidence="2 3">
    <name type="scientific">Oldenlandia corymbosa var. corymbosa</name>
    <dbReference type="NCBI Taxonomy" id="529605"/>
    <lineage>
        <taxon>Eukaryota</taxon>
        <taxon>Viridiplantae</taxon>
        <taxon>Streptophyta</taxon>
        <taxon>Embryophyta</taxon>
        <taxon>Tracheophyta</taxon>
        <taxon>Spermatophyta</taxon>
        <taxon>Magnoliopsida</taxon>
        <taxon>eudicotyledons</taxon>
        <taxon>Gunneridae</taxon>
        <taxon>Pentapetalae</taxon>
        <taxon>asterids</taxon>
        <taxon>lamiids</taxon>
        <taxon>Gentianales</taxon>
        <taxon>Rubiaceae</taxon>
        <taxon>Rubioideae</taxon>
        <taxon>Spermacoceae</taxon>
        <taxon>Hedyotis-Oldenlandia complex</taxon>
        <taxon>Oldenlandia</taxon>
    </lineage>
</organism>
<reference evidence="2" key="1">
    <citation type="submission" date="2023-03" db="EMBL/GenBank/DDBJ databases">
        <authorList>
            <person name="Julca I."/>
        </authorList>
    </citation>
    <scope>NUCLEOTIDE SEQUENCE</scope>
</reference>
<gene>
    <name evidence="2" type="ORF">OLC1_LOCUS21713</name>
</gene>
<dbReference type="EMBL" id="OX459125">
    <property type="protein sequence ID" value="CAI9115137.1"/>
    <property type="molecule type" value="Genomic_DNA"/>
</dbReference>
<evidence type="ECO:0000313" key="2">
    <source>
        <dbReference type="EMBL" id="CAI9115137.1"/>
    </source>
</evidence>
<dbReference type="InterPro" id="IPR029058">
    <property type="entry name" value="AB_hydrolase_fold"/>
</dbReference>
<dbReference type="GO" id="GO:0016787">
    <property type="term" value="F:hydrolase activity"/>
    <property type="evidence" value="ECO:0007669"/>
    <property type="project" value="UniProtKB-ARBA"/>
</dbReference>
<dbReference type="SUPFAM" id="SSF53474">
    <property type="entry name" value="alpha/beta-Hydrolases"/>
    <property type="match status" value="1"/>
</dbReference>
<dbReference type="AlphaFoldDB" id="A0AAV1E500"/>
<feature type="domain" description="Serine aminopeptidase S33" evidence="1">
    <location>
        <begin position="34"/>
        <end position="272"/>
    </location>
</feature>
<name>A0AAV1E500_OLDCO</name>
<accession>A0AAV1E500</accession>
<dbReference type="PANTHER" id="PTHR11614">
    <property type="entry name" value="PHOSPHOLIPASE-RELATED"/>
    <property type="match status" value="1"/>
</dbReference>
<dbReference type="InterPro" id="IPR000073">
    <property type="entry name" value="AB_hydrolase_1"/>
</dbReference>
<evidence type="ECO:0000259" key="1">
    <source>
        <dbReference type="Pfam" id="PF12146"/>
    </source>
</evidence>
<proteinExistence type="predicted"/>
<dbReference type="Gene3D" id="3.40.50.1820">
    <property type="entry name" value="alpha/beta hydrolase"/>
    <property type="match status" value="1"/>
</dbReference>
<dbReference type="FunFam" id="3.40.50.1820:FF:000036">
    <property type="entry name" value="Alpha/beta-Hydrolases superfamily protein"/>
    <property type="match status" value="1"/>
</dbReference>
<dbReference type="Pfam" id="PF12146">
    <property type="entry name" value="Hydrolase_4"/>
    <property type="match status" value="1"/>
</dbReference>